<dbReference type="Proteomes" id="UP000013996">
    <property type="component" value="Unassembled WGS sequence"/>
</dbReference>
<evidence type="ECO:0000256" key="1">
    <source>
        <dbReference type="SAM" id="SignalP"/>
    </source>
</evidence>
<dbReference type="STRING" id="1249483.LEP1GSC202_1680"/>
<dbReference type="InterPro" id="IPR011486">
    <property type="entry name" value="BBP2"/>
</dbReference>
<comment type="caution">
    <text evidence="2">The sequence shown here is derived from an EMBL/GenBank/DDBJ whole genome shotgun (WGS) entry which is preliminary data.</text>
</comment>
<dbReference type="SUPFAM" id="SSF56935">
    <property type="entry name" value="Porins"/>
    <property type="match status" value="1"/>
</dbReference>
<name>A0A5E8HFC7_9LEPT</name>
<sequence length="422" mass="49339">MILRNKFIFFFSSISFCFLFNNALTAIDSEDSAYKKEAKEEVSNSVQNSPNESKSDVNHIILPKSLKFGAFIDTYYSHNANHPNTKERAYTTQAVRNDEFNINLGFVDAKWQEEKIRGRFALQFGTSVNTNYAAESTKDISSNQNSVKHIQEAYVGFKLTQNTWLDAGIYFGHIGHESWISSENWNYTRALALDYVPYYSSGVRTTTKFTDKFQFQFHVMNGWQNITDQNKDKSIGTQFKYQFTSNFAIIANQFAGNEAPDFERKQTRFYNNTILEWKALDWLAFALSGDVGVQKTKESLSYEPWWKDVNSVLPIYISRESKVYNQWYHGTFWTSFRYEDLFRLSLRLERFYDPKQVLAPTYTRNGFLTNGYTVTFDFLQWQPGLLRLEAIQRESMDPVFETDQNKRTRVERLFVVAASIRI</sequence>
<feature type="signal peptide" evidence="1">
    <location>
        <begin position="1"/>
        <end position="26"/>
    </location>
</feature>
<dbReference type="RefSeq" id="WP_015677195.1">
    <property type="nucleotide sequence ID" value="NZ_AOGX02000015.1"/>
</dbReference>
<gene>
    <name evidence="2" type="ORF">LEP1GSC202_1680</name>
</gene>
<organism evidence="2 3">
    <name type="scientific">Leptospira yanagawae serovar Saopaulo str. Sao Paulo = ATCC 700523</name>
    <dbReference type="NCBI Taxonomy" id="1249483"/>
    <lineage>
        <taxon>Bacteria</taxon>
        <taxon>Pseudomonadati</taxon>
        <taxon>Spirochaetota</taxon>
        <taxon>Spirochaetia</taxon>
        <taxon>Leptospirales</taxon>
        <taxon>Leptospiraceae</taxon>
        <taxon>Leptospira</taxon>
    </lineage>
</organism>
<keyword evidence="1" id="KW-0732">Signal</keyword>
<accession>A0A5E8HFC7</accession>
<evidence type="ECO:0000313" key="3">
    <source>
        <dbReference type="Proteomes" id="UP000013996"/>
    </source>
</evidence>
<dbReference type="AlphaFoldDB" id="A0A5E8HFC7"/>
<dbReference type="Pfam" id="PF07642">
    <property type="entry name" value="BBP2"/>
    <property type="match status" value="1"/>
</dbReference>
<dbReference type="OrthoDB" id="9769460at2"/>
<proteinExistence type="predicted"/>
<dbReference type="EMBL" id="AOGX02000015">
    <property type="protein sequence ID" value="EOQ89622.1"/>
    <property type="molecule type" value="Genomic_DNA"/>
</dbReference>
<evidence type="ECO:0000313" key="2">
    <source>
        <dbReference type="EMBL" id="EOQ89622.1"/>
    </source>
</evidence>
<protein>
    <submittedName>
        <fullName evidence="2">Outer membrane protein</fullName>
    </submittedName>
</protein>
<feature type="chain" id="PRO_5022716150" evidence="1">
    <location>
        <begin position="27"/>
        <end position="422"/>
    </location>
</feature>
<reference evidence="2 3" key="1">
    <citation type="submission" date="2013-04" db="EMBL/GenBank/DDBJ databases">
        <authorList>
            <person name="Harkins D.M."/>
            <person name="Durkin A.S."/>
            <person name="Brinkac L.M."/>
            <person name="Haft D.H."/>
            <person name="Selengut J.D."/>
            <person name="Sanka R."/>
            <person name="DePew J."/>
            <person name="Purushe J."/>
            <person name="Hartskeerl R.A."/>
            <person name="Ahmed A."/>
            <person name="van der Linden H."/>
            <person name="Goris M.G.A."/>
            <person name="Vinetz J.M."/>
            <person name="Sutton G.G."/>
            <person name="Nierman W.C."/>
            <person name="Fouts D.E."/>
        </authorList>
    </citation>
    <scope>NUCLEOTIDE SEQUENCE [LARGE SCALE GENOMIC DNA]</scope>
    <source>
        <strain evidence="2 3">Sao Paulo</strain>
    </source>
</reference>